<evidence type="ECO:0000259" key="9">
    <source>
        <dbReference type="PROSITE" id="PS51864"/>
    </source>
</evidence>
<keyword evidence="2" id="KW-0645">Protease</keyword>
<dbReference type="InterPro" id="IPR001506">
    <property type="entry name" value="Peptidase_M12A"/>
</dbReference>
<evidence type="ECO:0000256" key="3">
    <source>
        <dbReference type="ARBA" id="ARBA00022723"/>
    </source>
</evidence>
<evidence type="ECO:0000256" key="7">
    <source>
        <dbReference type="PROSITE-ProRule" id="PRU01211"/>
    </source>
</evidence>
<evidence type="ECO:0000313" key="10">
    <source>
        <dbReference type="EMBL" id="CAG7786839.1"/>
    </source>
</evidence>
<organism evidence="10 11">
    <name type="scientific">Allacma fusca</name>
    <dbReference type="NCBI Taxonomy" id="39272"/>
    <lineage>
        <taxon>Eukaryota</taxon>
        <taxon>Metazoa</taxon>
        <taxon>Ecdysozoa</taxon>
        <taxon>Arthropoda</taxon>
        <taxon>Hexapoda</taxon>
        <taxon>Collembola</taxon>
        <taxon>Symphypleona</taxon>
        <taxon>Sminthuridae</taxon>
        <taxon>Allacma</taxon>
    </lineage>
</organism>
<sequence>MNTLNIFIPLLMVAAVSCKYRPLVAEFDEPKIAEKAVRRDNMDERGPYPGGDMRLNEDQLEELKQGIVGSNYRWPQGIIPYIIDTSFPASELAQVKQALQLISNYTCIKFTPRVSQASYVNIVRGADGTGCWADVGVQSGKANTVNIQGDYPSGTCAI</sequence>
<evidence type="ECO:0000256" key="2">
    <source>
        <dbReference type="ARBA" id="ARBA00022670"/>
    </source>
</evidence>
<dbReference type="AlphaFoldDB" id="A0A8J2PI54"/>
<keyword evidence="8" id="KW-0732">Signal</keyword>
<dbReference type="GO" id="GO:0046872">
    <property type="term" value="F:metal ion binding"/>
    <property type="evidence" value="ECO:0007669"/>
    <property type="project" value="UniProtKB-KW"/>
</dbReference>
<evidence type="ECO:0000313" key="11">
    <source>
        <dbReference type="Proteomes" id="UP000708208"/>
    </source>
</evidence>
<evidence type="ECO:0000256" key="6">
    <source>
        <dbReference type="ARBA" id="ARBA00023049"/>
    </source>
</evidence>
<feature type="chain" id="PRO_5035251833" description="Peptidase M12A domain-containing protein" evidence="8">
    <location>
        <begin position="19"/>
        <end position="158"/>
    </location>
</feature>
<dbReference type="Pfam" id="PF01400">
    <property type="entry name" value="Astacin"/>
    <property type="match status" value="1"/>
</dbReference>
<proteinExistence type="predicted"/>
<dbReference type="Proteomes" id="UP000708208">
    <property type="component" value="Unassembled WGS sequence"/>
</dbReference>
<dbReference type="PROSITE" id="PS51864">
    <property type="entry name" value="ASTACIN"/>
    <property type="match status" value="1"/>
</dbReference>
<dbReference type="GO" id="GO:0004222">
    <property type="term" value="F:metalloendopeptidase activity"/>
    <property type="evidence" value="ECO:0007669"/>
    <property type="project" value="InterPro"/>
</dbReference>
<comment type="cofactor">
    <cofactor evidence="1">
        <name>Zn(2+)</name>
        <dbReference type="ChEBI" id="CHEBI:29105"/>
    </cofactor>
</comment>
<keyword evidence="3" id="KW-0479">Metal-binding</keyword>
<dbReference type="GO" id="GO:0006508">
    <property type="term" value="P:proteolysis"/>
    <property type="evidence" value="ECO:0007669"/>
    <property type="project" value="UniProtKB-KW"/>
</dbReference>
<comment type="caution">
    <text evidence="7">Lacks conserved residue(s) required for the propagation of feature annotation.</text>
</comment>
<feature type="domain" description="Peptidase M12A" evidence="9">
    <location>
        <begin position="65"/>
        <end position="158"/>
    </location>
</feature>
<gene>
    <name evidence="10" type="ORF">AFUS01_LOCUS25388</name>
</gene>
<dbReference type="EMBL" id="CAJVCH010327433">
    <property type="protein sequence ID" value="CAG7786839.1"/>
    <property type="molecule type" value="Genomic_DNA"/>
</dbReference>
<accession>A0A8J2PI54</accession>
<evidence type="ECO:0000256" key="8">
    <source>
        <dbReference type="SAM" id="SignalP"/>
    </source>
</evidence>
<keyword evidence="11" id="KW-1185">Reference proteome</keyword>
<comment type="caution">
    <text evidence="10">The sequence shown here is derived from an EMBL/GenBank/DDBJ whole genome shotgun (WGS) entry which is preliminary data.</text>
</comment>
<feature type="signal peptide" evidence="8">
    <location>
        <begin position="1"/>
        <end position="18"/>
    </location>
</feature>
<protein>
    <recommendedName>
        <fullName evidence="9">Peptidase M12A domain-containing protein</fullName>
    </recommendedName>
</protein>
<evidence type="ECO:0000256" key="1">
    <source>
        <dbReference type="ARBA" id="ARBA00001947"/>
    </source>
</evidence>
<keyword evidence="6" id="KW-0482">Metalloprotease</keyword>
<feature type="non-terminal residue" evidence="10">
    <location>
        <position position="158"/>
    </location>
</feature>
<dbReference type="OrthoDB" id="291007at2759"/>
<feature type="non-terminal residue" evidence="10">
    <location>
        <position position="1"/>
    </location>
</feature>
<name>A0A8J2PI54_9HEXA</name>
<reference evidence="10" key="1">
    <citation type="submission" date="2021-06" db="EMBL/GenBank/DDBJ databases">
        <authorList>
            <person name="Hodson N. C."/>
            <person name="Mongue J. A."/>
            <person name="Jaron S. K."/>
        </authorList>
    </citation>
    <scope>NUCLEOTIDE SEQUENCE</scope>
</reference>
<keyword evidence="5" id="KW-0862">Zinc</keyword>
<dbReference type="PANTHER" id="PTHR10127:SF780">
    <property type="entry name" value="METALLOENDOPEPTIDASE"/>
    <property type="match status" value="1"/>
</dbReference>
<keyword evidence="4" id="KW-0378">Hydrolase</keyword>
<dbReference type="PANTHER" id="PTHR10127">
    <property type="entry name" value="DISCOIDIN, CUB, EGF, LAMININ , AND ZINC METALLOPROTEASE DOMAIN CONTAINING"/>
    <property type="match status" value="1"/>
</dbReference>
<evidence type="ECO:0000256" key="4">
    <source>
        <dbReference type="ARBA" id="ARBA00022801"/>
    </source>
</evidence>
<evidence type="ECO:0000256" key="5">
    <source>
        <dbReference type="ARBA" id="ARBA00022833"/>
    </source>
</evidence>